<evidence type="ECO:0000256" key="2">
    <source>
        <dbReference type="ARBA" id="ARBA00023125"/>
    </source>
</evidence>
<dbReference type="OrthoDB" id="2143914at2759"/>
<keyword evidence="2" id="KW-0238">DNA-binding</keyword>
<dbReference type="GO" id="GO:0019185">
    <property type="term" value="C:snRNA-activating protein complex"/>
    <property type="evidence" value="ECO:0007669"/>
    <property type="project" value="TreeGrafter"/>
</dbReference>
<dbReference type="GeneID" id="94827707"/>
<proteinExistence type="predicted"/>
<dbReference type="PROSITE" id="PS50090">
    <property type="entry name" value="MYB_LIKE"/>
    <property type="match status" value="2"/>
</dbReference>
<dbReference type="Pfam" id="PF13921">
    <property type="entry name" value="Myb_DNA-bind_6"/>
    <property type="match status" value="1"/>
</dbReference>
<dbReference type="InterPro" id="IPR009057">
    <property type="entry name" value="Homeodomain-like_sf"/>
</dbReference>
<dbReference type="InterPro" id="IPR001005">
    <property type="entry name" value="SANT/Myb"/>
</dbReference>
<feature type="domain" description="HTH myb-type" evidence="6">
    <location>
        <begin position="60"/>
        <end position="114"/>
    </location>
</feature>
<dbReference type="InterPro" id="IPR051575">
    <property type="entry name" value="Myb-like_DNA-bd"/>
</dbReference>
<evidence type="ECO:0000256" key="3">
    <source>
        <dbReference type="ARBA" id="ARBA00023163"/>
    </source>
</evidence>
<keyword evidence="8" id="KW-1185">Reference proteome</keyword>
<dbReference type="SMART" id="SM00717">
    <property type="entry name" value="SANT"/>
    <property type="match status" value="2"/>
</dbReference>
<dbReference type="EMBL" id="MLAK01000793">
    <property type="protein sequence ID" value="OHT04409.1"/>
    <property type="molecule type" value="Genomic_DNA"/>
</dbReference>
<feature type="domain" description="Myb-like" evidence="5">
    <location>
        <begin position="11"/>
        <end position="59"/>
    </location>
</feature>
<dbReference type="InterPro" id="IPR017930">
    <property type="entry name" value="Myb_dom"/>
</dbReference>
<evidence type="ECO:0000256" key="4">
    <source>
        <dbReference type="ARBA" id="ARBA00023242"/>
    </source>
</evidence>
<dbReference type="CDD" id="cd00167">
    <property type="entry name" value="SANT"/>
    <property type="match status" value="2"/>
</dbReference>
<keyword evidence="1" id="KW-0805">Transcription regulation</keyword>
<sequence length="191" mass="23363">MYSSYRNIHPRSQFTKVEDEQLKRLVKKYDEDENKWEKIAKEMKNRDSRQCHERWIKYLSPIINHSEWSQEEDILLKKLHSEIGSHWHKMIDKFPQRTEIMLRNRWNILQRKEQKEDKSLDRSLDRFYSSSKKRTLSRKNKIFKTNISQKMLLKKHSPKLLDENETLIDLVFGSMLTTCEENWFEAFGQQL</sequence>
<dbReference type="VEuPathDB" id="TrichDB:TRFO_06288"/>
<evidence type="ECO:0000259" key="5">
    <source>
        <dbReference type="PROSITE" id="PS50090"/>
    </source>
</evidence>
<keyword evidence="3" id="KW-0804">Transcription</keyword>
<dbReference type="GO" id="GO:0001006">
    <property type="term" value="F:RNA polymerase III type 3 promoter sequence-specific DNA binding"/>
    <property type="evidence" value="ECO:0007669"/>
    <property type="project" value="TreeGrafter"/>
</dbReference>
<organism evidence="7 8">
    <name type="scientific">Tritrichomonas foetus</name>
    <dbReference type="NCBI Taxonomy" id="1144522"/>
    <lineage>
        <taxon>Eukaryota</taxon>
        <taxon>Metamonada</taxon>
        <taxon>Parabasalia</taxon>
        <taxon>Tritrichomonadida</taxon>
        <taxon>Tritrichomonadidae</taxon>
        <taxon>Tritrichomonas</taxon>
    </lineage>
</organism>
<reference evidence="7" key="1">
    <citation type="submission" date="2016-10" db="EMBL/GenBank/DDBJ databases">
        <authorList>
            <person name="Benchimol M."/>
            <person name="Almeida L.G."/>
            <person name="Vasconcelos A.T."/>
            <person name="Perreira-Neves A."/>
            <person name="Rosa I.A."/>
            <person name="Tasca T."/>
            <person name="Bogo M.R."/>
            <person name="de Souza W."/>
        </authorList>
    </citation>
    <scope>NUCLEOTIDE SEQUENCE [LARGE SCALE GENOMIC DNA]</scope>
    <source>
        <strain evidence="7">K</strain>
    </source>
</reference>
<keyword evidence="4" id="KW-0539">Nucleus</keyword>
<accession>A0A1J4JZ28</accession>
<dbReference type="GO" id="GO:0042795">
    <property type="term" value="P:snRNA transcription by RNA polymerase II"/>
    <property type="evidence" value="ECO:0007669"/>
    <property type="project" value="TreeGrafter"/>
</dbReference>
<protein>
    <submittedName>
        <fullName evidence="7">Myb-like DNA-binding domain containing protein</fullName>
    </submittedName>
</protein>
<dbReference type="PANTHER" id="PTHR46621">
    <property type="entry name" value="SNRNA-ACTIVATING PROTEIN COMPLEX SUBUNIT 4"/>
    <property type="match status" value="1"/>
</dbReference>
<dbReference type="PANTHER" id="PTHR46621:SF1">
    <property type="entry name" value="SNRNA-ACTIVATING PROTEIN COMPLEX SUBUNIT 4"/>
    <property type="match status" value="1"/>
</dbReference>
<name>A0A1J4JZ28_9EUKA</name>
<dbReference type="Proteomes" id="UP000179807">
    <property type="component" value="Unassembled WGS sequence"/>
</dbReference>
<evidence type="ECO:0000256" key="1">
    <source>
        <dbReference type="ARBA" id="ARBA00023015"/>
    </source>
</evidence>
<feature type="domain" description="HTH myb-type" evidence="6">
    <location>
        <begin position="6"/>
        <end position="59"/>
    </location>
</feature>
<dbReference type="GO" id="GO:0000978">
    <property type="term" value="F:RNA polymerase II cis-regulatory region sequence-specific DNA binding"/>
    <property type="evidence" value="ECO:0007669"/>
    <property type="project" value="TreeGrafter"/>
</dbReference>
<dbReference type="SUPFAM" id="SSF46689">
    <property type="entry name" value="Homeodomain-like"/>
    <property type="match status" value="1"/>
</dbReference>
<evidence type="ECO:0000313" key="8">
    <source>
        <dbReference type="Proteomes" id="UP000179807"/>
    </source>
</evidence>
<evidence type="ECO:0000259" key="6">
    <source>
        <dbReference type="PROSITE" id="PS51294"/>
    </source>
</evidence>
<dbReference type="AlphaFoldDB" id="A0A1J4JZ28"/>
<dbReference type="PROSITE" id="PS51294">
    <property type="entry name" value="HTH_MYB"/>
    <property type="match status" value="2"/>
</dbReference>
<gene>
    <name evidence="7" type="ORF">TRFO_06288</name>
</gene>
<dbReference type="RefSeq" id="XP_068357545.1">
    <property type="nucleotide sequence ID" value="XM_068493003.1"/>
</dbReference>
<dbReference type="Gene3D" id="1.10.10.60">
    <property type="entry name" value="Homeodomain-like"/>
    <property type="match status" value="2"/>
</dbReference>
<feature type="domain" description="Myb-like" evidence="5">
    <location>
        <begin position="60"/>
        <end position="110"/>
    </location>
</feature>
<dbReference type="GO" id="GO:0042796">
    <property type="term" value="P:snRNA transcription by RNA polymerase III"/>
    <property type="evidence" value="ECO:0007669"/>
    <property type="project" value="TreeGrafter"/>
</dbReference>
<evidence type="ECO:0000313" key="7">
    <source>
        <dbReference type="EMBL" id="OHT04409.1"/>
    </source>
</evidence>
<comment type="caution">
    <text evidence="7">The sequence shown here is derived from an EMBL/GenBank/DDBJ whole genome shotgun (WGS) entry which is preliminary data.</text>
</comment>